<dbReference type="EMBL" id="QGMY01000008">
    <property type="protein sequence ID" value="PWR71662.1"/>
    <property type="molecule type" value="Genomic_DNA"/>
</dbReference>
<dbReference type="Proteomes" id="UP000245657">
    <property type="component" value="Unassembled WGS sequence"/>
</dbReference>
<dbReference type="Gene3D" id="3.10.180.10">
    <property type="entry name" value="2,3-Dihydroxybiphenyl 1,2-Dioxygenase, domain 1"/>
    <property type="match status" value="1"/>
</dbReference>
<dbReference type="RefSeq" id="WP_109969281.1">
    <property type="nucleotide sequence ID" value="NZ_CP176093.1"/>
</dbReference>
<evidence type="ECO:0000313" key="2">
    <source>
        <dbReference type="EMBL" id="PWR71662.1"/>
    </source>
</evidence>
<evidence type="ECO:0000259" key="1">
    <source>
        <dbReference type="Pfam" id="PF13468"/>
    </source>
</evidence>
<dbReference type="GeneID" id="97550170"/>
<name>A0A2V2MUQ0_9EURY</name>
<dbReference type="OrthoDB" id="266164at2157"/>
<organism evidence="2 3">
    <name type="scientific">Methanospirillum lacunae</name>
    <dbReference type="NCBI Taxonomy" id="668570"/>
    <lineage>
        <taxon>Archaea</taxon>
        <taxon>Methanobacteriati</taxon>
        <taxon>Methanobacteriota</taxon>
        <taxon>Stenosarchaea group</taxon>
        <taxon>Methanomicrobia</taxon>
        <taxon>Methanomicrobiales</taxon>
        <taxon>Methanospirillaceae</taxon>
        <taxon>Methanospirillum</taxon>
    </lineage>
</organism>
<accession>A0A2V2MUQ0</accession>
<sequence>MIRKDNSRQFLFLFCFTILLILPSASAQGINLTPAGQLDWRIDHAVVVVDDLNKSIDEFRNAGYSVTSGGEFPGADTHNALIPFADGSYIELFAPMDLSLSYQMKQLIASGEFDKAMNDLNPLDKRFMLHLAEGPGLRDFALSAPGINLTDESTSATLSGLNFSSPVAMSRTGARGNVSYHVIVSEFENQMAFPFLITDDTPRSYRVQEVNASYHPNGATGIGSISVAAADPSSVLPFYDSLLSGVSKNQTQNETVYALNGSSLSILQNSDKSLKDGPASIMIKDSDGKMIIIP</sequence>
<dbReference type="Pfam" id="PF13468">
    <property type="entry name" value="Glyoxalase_3"/>
    <property type="match status" value="1"/>
</dbReference>
<dbReference type="AlphaFoldDB" id="A0A2V2MUQ0"/>
<reference evidence="2 3" key="1">
    <citation type="submission" date="2018-05" db="EMBL/GenBank/DDBJ databases">
        <title>Draft genome of Methanospirillum lacunae Ki8-1.</title>
        <authorList>
            <person name="Dueholm M.S."/>
            <person name="Nielsen P.H."/>
            <person name="Bakmann L.F."/>
            <person name="Otzen D.E."/>
        </authorList>
    </citation>
    <scope>NUCLEOTIDE SEQUENCE [LARGE SCALE GENOMIC DNA]</scope>
    <source>
        <strain evidence="2 3">Ki8-1</strain>
    </source>
</reference>
<dbReference type="InterPro" id="IPR029068">
    <property type="entry name" value="Glyas_Bleomycin-R_OHBP_Dase"/>
</dbReference>
<keyword evidence="3" id="KW-1185">Reference proteome</keyword>
<evidence type="ECO:0000313" key="3">
    <source>
        <dbReference type="Proteomes" id="UP000245657"/>
    </source>
</evidence>
<comment type="caution">
    <text evidence="2">The sequence shown here is derived from an EMBL/GenBank/DDBJ whole genome shotgun (WGS) entry which is preliminary data.</text>
</comment>
<dbReference type="PANTHER" id="PTHR40265">
    <property type="entry name" value="BLL2707 PROTEIN"/>
    <property type="match status" value="1"/>
</dbReference>
<feature type="domain" description="Glyoxalase-like" evidence="1">
    <location>
        <begin position="42"/>
        <end position="242"/>
    </location>
</feature>
<dbReference type="SUPFAM" id="SSF54593">
    <property type="entry name" value="Glyoxalase/Bleomycin resistance protein/Dihydroxybiphenyl dioxygenase"/>
    <property type="match status" value="1"/>
</dbReference>
<dbReference type="PANTHER" id="PTHR40265:SF1">
    <property type="entry name" value="GLYOXALASE-LIKE DOMAIN-CONTAINING PROTEIN"/>
    <property type="match status" value="1"/>
</dbReference>
<gene>
    <name evidence="2" type="ORF">DK846_12510</name>
</gene>
<proteinExistence type="predicted"/>
<dbReference type="InterPro" id="IPR025870">
    <property type="entry name" value="Glyoxalase-like_dom"/>
</dbReference>
<protein>
    <recommendedName>
        <fullName evidence="1">Glyoxalase-like domain-containing protein</fullName>
    </recommendedName>
</protein>